<dbReference type="Proteomes" id="UP000789739">
    <property type="component" value="Unassembled WGS sequence"/>
</dbReference>
<protein>
    <submittedName>
        <fullName evidence="1">8633_t:CDS:1</fullName>
    </submittedName>
</protein>
<organism evidence="1 2">
    <name type="scientific">Paraglomus brasilianum</name>
    <dbReference type="NCBI Taxonomy" id="144538"/>
    <lineage>
        <taxon>Eukaryota</taxon>
        <taxon>Fungi</taxon>
        <taxon>Fungi incertae sedis</taxon>
        <taxon>Mucoromycota</taxon>
        <taxon>Glomeromycotina</taxon>
        <taxon>Glomeromycetes</taxon>
        <taxon>Paraglomerales</taxon>
        <taxon>Paraglomeraceae</taxon>
        <taxon>Paraglomus</taxon>
    </lineage>
</organism>
<gene>
    <name evidence="1" type="ORF">PBRASI_LOCUS6485</name>
</gene>
<sequence length="84" mass="9104">MPKDKTKTSVSTNSSTTLTAVSLPSSLESELAKLDFDGRLNRYVKELGESYSSDTVSSTKAMTLRKNAIDAALANIKQSMMIDL</sequence>
<reference evidence="1" key="1">
    <citation type="submission" date="2021-06" db="EMBL/GenBank/DDBJ databases">
        <authorList>
            <person name="Kallberg Y."/>
            <person name="Tangrot J."/>
            <person name="Rosling A."/>
        </authorList>
    </citation>
    <scope>NUCLEOTIDE SEQUENCE</scope>
    <source>
        <strain evidence="1">BR232B</strain>
    </source>
</reference>
<accession>A0A9N9BVW3</accession>
<proteinExistence type="predicted"/>
<feature type="non-terminal residue" evidence="1">
    <location>
        <position position="84"/>
    </location>
</feature>
<dbReference type="AlphaFoldDB" id="A0A9N9BVW3"/>
<name>A0A9N9BVW3_9GLOM</name>
<comment type="caution">
    <text evidence="1">The sequence shown here is derived from an EMBL/GenBank/DDBJ whole genome shotgun (WGS) entry which is preliminary data.</text>
</comment>
<keyword evidence="2" id="KW-1185">Reference proteome</keyword>
<evidence type="ECO:0000313" key="2">
    <source>
        <dbReference type="Proteomes" id="UP000789739"/>
    </source>
</evidence>
<dbReference type="EMBL" id="CAJVPI010000866">
    <property type="protein sequence ID" value="CAG8578414.1"/>
    <property type="molecule type" value="Genomic_DNA"/>
</dbReference>
<evidence type="ECO:0000313" key="1">
    <source>
        <dbReference type="EMBL" id="CAG8578414.1"/>
    </source>
</evidence>